<dbReference type="KEGG" id="gtt:GUITHDRAFT_112210"/>
<dbReference type="AlphaFoldDB" id="L1IZZ4"/>
<evidence type="ECO:0000256" key="1">
    <source>
        <dbReference type="SAM" id="MobiDB-lite"/>
    </source>
</evidence>
<proteinExistence type="predicted"/>
<dbReference type="HOGENOM" id="CLU_755343_0_0_1"/>
<dbReference type="GeneID" id="17298484"/>
<sequence>MSGGRGMGGKKAMVWGGLMMLAMMMTTTIISHMKGGKGSMMASQPSTMMSDGGRWFSGRAGLNVPSDGTKHGVLEGGYGQPSKRGSGTYMDGIPEAMVYAGSVNPYKDLAHHSRTERGLPQIRHRFQPSAGSVGYGSNKIFSANQAERDLEVMKDFGLVSAQKYKQEKTRIRGPDFPGSRSSAPSVHLPEGWGSSTATCREVTTKVAGLSQSGWAQMNTLKCCNYLCSQNEWGQLREGKLIWGMGSSNRYSSAISTPSAVKLADGTNKYMCRTCAWNKEPSWNEFGLNNLPKMEGHLCNATSPSSATGGLDLGGDGVHALDDCPDEVLGDFTQIGEGGHLATLGDGPAGMNQDGPMGWDYPIPPVPQ</sequence>
<organism evidence="3">
    <name type="scientific">Guillardia theta (strain CCMP2712)</name>
    <name type="common">Cryptophyte</name>
    <dbReference type="NCBI Taxonomy" id="905079"/>
    <lineage>
        <taxon>Eukaryota</taxon>
        <taxon>Cryptophyceae</taxon>
        <taxon>Pyrenomonadales</taxon>
        <taxon>Geminigeraceae</taxon>
        <taxon>Guillardia</taxon>
    </lineage>
</organism>
<dbReference type="EnsemblProtists" id="EKX41791">
    <property type="protein sequence ID" value="EKX41791"/>
    <property type="gene ID" value="GUITHDRAFT_112210"/>
</dbReference>
<evidence type="ECO:0000313" key="3">
    <source>
        <dbReference type="EMBL" id="EKX41791.1"/>
    </source>
</evidence>
<accession>L1IZZ4</accession>
<dbReference type="EMBL" id="JH993021">
    <property type="protein sequence ID" value="EKX41791.1"/>
    <property type="molecule type" value="Genomic_DNA"/>
</dbReference>
<reference evidence="5" key="2">
    <citation type="submission" date="2012-11" db="EMBL/GenBank/DDBJ databases">
        <authorList>
            <person name="Kuo A."/>
            <person name="Curtis B.A."/>
            <person name="Tanifuji G."/>
            <person name="Burki F."/>
            <person name="Gruber A."/>
            <person name="Irimia M."/>
            <person name="Maruyama S."/>
            <person name="Arias M.C."/>
            <person name="Ball S.G."/>
            <person name="Gile G.H."/>
            <person name="Hirakawa Y."/>
            <person name="Hopkins J.F."/>
            <person name="Rensing S.A."/>
            <person name="Schmutz J."/>
            <person name="Symeonidi A."/>
            <person name="Elias M."/>
            <person name="Eveleigh R.J."/>
            <person name="Herman E.K."/>
            <person name="Klute M.J."/>
            <person name="Nakayama T."/>
            <person name="Obornik M."/>
            <person name="Reyes-Prieto A."/>
            <person name="Armbrust E.V."/>
            <person name="Aves S.J."/>
            <person name="Beiko R.G."/>
            <person name="Coutinho P."/>
            <person name="Dacks J.B."/>
            <person name="Durnford D.G."/>
            <person name="Fast N.M."/>
            <person name="Green B.R."/>
            <person name="Grisdale C."/>
            <person name="Hempe F."/>
            <person name="Henrissat B."/>
            <person name="Hoppner M.P."/>
            <person name="Ishida K.-I."/>
            <person name="Kim E."/>
            <person name="Koreny L."/>
            <person name="Kroth P.G."/>
            <person name="Liu Y."/>
            <person name="Malik S.-B."/>
            <person name="Maier U.G."/>
            <person name="McRose D."/>
            <person name="Mock T."/>
            <person name="Neilson J.A."/>
            <person name="Onodera N.T."/>
            <person name="Poole A.M."/>
            <person name="Pritham E.J."/>
            <person name="Richards T.A."/>
            <person name="Rocap G."/>
            <person name="Roy S.W."/>
            <person name="Sarai C."/>
            <person name="Schaack S."/>
            <person name="Shirato S."/>
            <person name="Slamovits C.H."/>
            <person name="Spencer D.F."/>
            <person name="Suzuki S."/>
            <person name="Worden A.Z."/>
            <person name="Zauner S."/>
            <person name="Barry K."/>
            <person name="Bell C."/>
            <person name="Bharti A.K."/>
            <person name="Crow J.A."/>
            <person name="Grimwood J."/>
            <person name="Kramer R."/>
            <person name="Lindquist E."/>
            <person name="Lucas S."/>
            <person name="Salamov A."/>
            <person name="McFadden G.I."/>
            <person name="Lane C.E."/>
            <person name="Keeling P.J."/>
            <person name="Gray M.W."/>
            <person name="Grigoriev I.V."/>
            <person name="Archibald J.M."/>
        </authorList>
    </citation>
    <scope>NUCLEOTIDE SEQUENCE</scope>
    <source>
        <strain evidence="5">CCMP2712</strain>
    </source>
</reference>
<name>L1IZZ4_GUITC</name>
<feature type="region of interest" description="Disordered" evidence="1">
    <location>
        <begin position="169"/>
        <end position="188"/>
    </location>
</feature>
<dbReference type="Proteomes" id="UP000011087">
    <property type="component" value="Unassembled WGS sequence"/>
</dbReference>
<reference evidence="3 5" key="1">
    <citation type="journal article" date="2012" name="Nature">
        <title>Algal genomes reveal evolutionary mosaicism and the fate of nucleomorphs.</title>
        <authorList>
            <consortium name="DOE Joint Genome Institute"/>
            <person name="Curtis B.A."/>
            <person name="Tanifuji G."/>
            <person name="Burki F."/>
            <person name="Gruber A."/>
            <person name="Irimia M."/>
            <person name="Maruyama S."/>
            <person name="Arias M.C."/>
            <person name="Ball S.G."/>
            <person name="Gile G.H."/>
            <person name="Hirakawa Y."/>
            <person name="Hopkins J.F."/>
            <person name="Kuo A."/>
            <person name="Rensing S.A."/>
            <person name="Schmutz J."/>
            <person name="Symeonidi A."/>
            <person name="Elias M."/>
            <person name="Eveleigh R.J."/>
            <person name="Herman E.K."/>
            <person name="Klute M.J."/>
            <person name="Nakayama T."/>
            <person name="Obornik M."/>
            <person name="Reyes-Prieto A."/>
            <person name="Armbrust E.V."/>
            <person name="Aves S.J."/>
            <person name="Beiko R.G."/>
            <person name="Coutinho P."/>
            <person name="Dacks J.B."/>
            <person name="Durnford D.G."/>
            <person name="Fast N.M."/>
            <person name="Green B.R."/>
            <person name="Grisdale C.J."/>
            <person name="Hempel F."/>
            <person name="Henrissat B."/>
            <person name="Hoppner M.P."/>
            <person name="Ishida K."/>
            <person name="Kim E."/>
            <person name="Koreny L."/>
            <person name="Kroth P.G."/>
            <person name="Liu Y."/>
            <person name="Malik S.B."/>
            <person name="Maier U.G."/>
            <person name="McRose D."/>
            <person name="Mock T."/>
            <person name="Neilson J.A."/>
            <person name="Onodera N.T."/>
            <person name="Poole A.M."/>
            <person name="Pritham E.J."/>
            <person name="Richards T.A."/>
            <person name="Rocap G."/>
            <person name="Roy S.W."/>
            <person name="Sarai C."/>
            <person name="Schaack S."/>
            <person name="Shirato S."/>
            <person name="Slamovits C.H."/>
            <person name="Spencer D.F."/>
            <person name="Suzuki S."/>
            <person name="Worden A.Z."/>
            <person name="Zauner S."/>
            <person name="Barry K."/>
            <person name="Bell C."/>
            <person name="Bharti A.K."/>
            <person name="Crow J.A."/>
            <person name="Grimwood J."/>
            <person name="Kramer R."/>
            <person name="Lindquist E."/>
            <person name="Lucas S."/>
            <person name="Salamov A."/>
            <person name="McFadden G.I."/>
            <person name="Lane C.E."/>
            <person name="Keeling P.J."/>
            <person name="Gray M.W."/>
            <person name="Grigoriev I.V."/>
            <person name="Archibald J.M."/>
        </authorList>
    </citation>
    <scope>NUCLEOTIDE SEQUENCE</scope>
    <source>
        <strain evidence="3 5">CCMP2712</strain>
    </source>
</reference>
<keyword evidence="5" id="KW-1185">Reference proteome</keyword>
<dbReference type="PaxDb" id="55529-EKX41791"/>
<keyword evidence="2" id="KW-0472">Membrane</keyword>
<evidence type="ECO:0000256" key="2">
    <source>
        <dbReference type="SAM" id="Phobius"/>
    </source>
</evidence>
<feature type="transmembrane region" description="Helical" evidence="2">
    <location>
        <begin position="12"/>
        <end position="31"/>
    </location>
</feature>
<protein>
    <submittedName>
        <fullName evidence="3 4">Uncharacterized protein</fullName>
    </submittedName>
</protein>
<keyword evidence="2" id="KW-0812">Transmembrane</keyword>
<evidence type="ECO:0000313" key="5">
    <source>
        <dbReference type="Proteomes" id="UP000011087"/>
    </source>
</evidence>
<evidence type="ECO:0000313" key="4">
    <source>
        <dbReference type="EnsemblProtists" id="EKX41791"/>
    </source>
</evidence>
<keyword evidence="2" id="KW-1133">Transmembrane helix</keyword>
<reference evidence="4" key="3">
    <citation type="submission" date="2015-06" db="UniProtKB">
        <authorList>
            <consortium name="EnsemblProtists"/>
        </authorList>
    </citation>
    <scope>IDENTIFICATION</scope>
</reference>
<gene>
    <name evidence="3" type="ORF">GUITHDRAFT_112210</name>
</gene>
<dbReference type="RefSeq" id="XP_005828771.1">
    <property type="nucleotide sequence ID" value="XM_005828714.1"/>
</dbReference>
<dbReference type="OrthoDB" id="10544246at2759"/>